<gene>
    <name evidence="2" type="ORF">SKAU_G00314290</name>
</gene>
<evidence type="ECO:0000256" key="1">
    <source>
        <dbReference type="SAM" id="MobiDB-lite"/>
    </source>
</evidence>
<sequence length="85" mass="9275">MNYNEELGSDWPEECAARLQSAERQGLSFPLRGSASLADFEKVGEIGRLLTPGTRGLSLRARKGLSHTPPITSGDPQQPNRQVQV</sequence>
<name>A0A9Q1ES99_SYNKA</name>
<dbReference type="EMBL" id="JAINUF010000013">
    <property type="protein sequence ID" value="KAJ8344100.1"/>
    <property type="molecule type" value="Genomic_DNA"/>
</dbReference>
<dbReference type="AlphaFoldDB" id="A0A9Q1ES99"/>
<evidence type="ECO:0000313" key="2">
    <source>
        <dbReference type="EMBL" id="KAJ8344100.1"/>
    </source>
</evidence>
<organism evidence="2 3">
    <name type="scientific">Synaphobranchus kaupii</name>
    <name type="common">Kaup's arrowtooth eel</name>
    <dbReference type="NCBI Taxonomy" id="118154"/>
    <lineage>
        <taxon>Eukaryota</taxon>
        <taxon>Metazoa</taxon>
        <taxon>Chordata</taxon>
        <taxon>Craniata</taxon>
        <taxon>Vertebrata</taxon>
        <taxon>Euteleostomi</taxon>
        <taxon>Actinopterygii</taxon>
        <taxon>Neopterygii</taxon>
        <taxon>Teleostei</taxon>
        <taxon>Anguilliformes</taxon>
        <taxon>Synaphobranchidae</taxon>
        <taxon>Synaphobranchus</taxon>
    </lineage>
</organism>
<protein>
    <submittedName>
        <fullName evidence="2">Uncharacterized protein</fullName>
    </submittedName>
</protein>
<proteinExistence type="predicted"/>
<comment type="caution">
    <text evidence="2">The sequence shown here is derived from an EMBL/GenBank/DDBJ whole genome shotgun (WGS) entry which is preliminary data.</text>
</comment>
<dbReference type="Proteomes" id="UP001152622">
    <property type="component" value="Chromosome 13"/>
</dbReference>
<reference evidence="2" key="1">
    <citation type="journal article" date="2023" name="Science">
        <title>Genome structures resolve the early diversification of teleost fishes.</title>
        <authorList>
            <person name="Parey E."/>
            <person name="Louis A."/>
            <person name="Montfort J."/>
            <person name="Bouchez O."/>
            <person name="Roques C."/>
            <person name="Iampietro C."/>
            <person name="Lluch J."/>
            <person name="Castinel A."/>
            <person name="Donnadieu C."/>
            <person name="Desvignes T."/>
            <person name="Floi Bucao C."/>
            <person name="Jouanno E."/>
            <person name="Wen M."/>
            <person name="Mejri S."/>
            <person name="Dirks R."/>
            <person name="Jansen H."/>
            <person name="Henkel C."/>
            <person name="Chen W.J."/>
            <person name="Zahm M."/>
            <person name="Cabau C."/>
            <person name="Klopp C."/>
            <person name="Thompson A.W."/>
            <person name="Robinson-Rechavi M."/>
            <person name="Braasch I."/>
            <person name="Lecointre G."/>
            <person name="Bobe J."/>
            <person name="Postlethwait J.H."/>
            <person name="Berthelot C."/>
            <person name="Roest Crollius H."/>
            <person name="Guiguen Y."/>
        </authorList>
    </citation>
    <scope>NUCLEOTIDE SEQUENCE</scope>
    <source>
        <strain evidence="2">WJC10195</strain>
    </source>
</reference>
<feature type="region of interest" description="Disordered" evidence="1">
    <location>
        <begin position="61"/>
        <end position="85"/>
    </location>
</feature>
<keyword evidence="3" id="KW-1185">Reference proteome</keyword>
<feature type="compositionally biased region" description="Polar residues" evidence="1">
    <location>
        <begin position="69"/>
        <end position="85"/>
    </location>
</feature>
<evidence type="ECO:0000313" key="3">
    <source>
        <dbReference type="Proteomes" id="UP001152622"/>
    </source>
</evidence>
<accession>A0A9Q1ES99</accession>